<evidence type="ECO:0000313" key="2">
    <source>
        <dbReference type="Proteomes" id="UP000275078"/>
    </source>
</evidence>
<reference evidence="1 2" key="1">
    <citation type="journal article" date="2018" name="Nat. Ecol. Evol.">
        <title>Pezizomycetes genomes reveal the molecular basis of ectomycorrhizal truffle lifestyle.</title>
        <authorList>
            <person name="Murat C."/>
            <person name="Payen T."/>
            <person name="Noel B."/>
            <person name="Kuo A."/>
            <person name="Morin E."/>
            <person name="Chen J."/>
            <person name="Kohler A."/>
            <person name="Krizsan K."/>
            <person name="Balestrini R."/>
            <person name="Da Silva C."/>
            <person name="Montanini B."/>
            <person name="Hainaut M."/>
            <person name="Levati E."/>
            <person name="Barry K.W."/>
            <person name="Belfiori B."/>
            <person name="Cichocki N."/>
            <person name="Clum A."/>
            <person name="Dockter R.B."/>
            <person name="Fauchery L."/>
            <person name="Guy J."/>
            <person name="Iotti M."/>
            <person name="Le Tacon F."/>
            <person name="Lindquist E.A."/>
            <person name="Lipzen A."/>
            <person name="Malagnac F."/>
            <person name="Mello A."/>
            <person name="Molinier V."/>
            <person name="Miyauchi S."/>
            <person name="Poulain J."/>
            <person name="Riccioni C."/>
            <person name="Rubini A."/>
            <person name="Sitrit Y."/>
            <person name="Splivallo R."/>
            <person name="Traeger S."/>
            <person name="Wang M."/>
            <person name="Zifcakova L."/>
            <person name="Wipf D."/>
            <person name="Zambonelli A."/>
            <person name="Paolocci F."/>
            <person name="Nowrousian M."/>
            <person name="Ottonello S."/>
            <person name="Baldrian P."/>
            <person name="Spatafora J.W."/>
            <person name="Henrissat B."/>
            <person name="Nagy L.G."/>
            <person name="Aury J.M."/>
            <person name="Wincker P."/>
            <person name="Grigoriev I.V."/>
            <person name="Bonfante P."/>
            <person name="Martin F.M."/>
        </authorList>
    </citation>
    <scope>NUCLEOTIDE SEQUENCE [LARGE SCALE GENOMIC DNA]</scope>
    <source>
        <strain evidence="1 2">RN42</strain>
    </source>
</reference>
<accession>A0A3N4IQ22</accession>
<name>A0A3N4IQ22_ASCIM</name>
<protein>
    <submittedName>
        <fullName evidence="1">Uncharacterized protein</fullName>
    </submittedName>
</protein>
<keyword evidence="2" id="KW-1185">Reference proteome</keyword>
<proteinExistence type="predicted"/>
<sequence length="332" mass="38151">MSDHTPPSSLIDIPPEIQLMICTARALRRWNGVDIRDVVSVFQDTYRKTLLMDVFAKDLRVGALADRIASLESKPYPNIGVLELNVLKVLDADFERDVATGSHYWFPTHPRYALSRREVDRLKRAWFNRFRVVKHFHYLLNDYRTDGDERLELPSLIWEGNLLICDDRGSHPNFRLILDSKSFLQDVSLEEHIQIVAIDPLVPFHSTLVKELVRRIKSSPRVQQQGFSTSGYRGDCSMAKMVGSWEVFSDELQSEVSEFLRHQASLQHPAQIPPGEDYFVAHCHTSVDEADPDEVDDGSGMTEMWLCKEAIPHKRAMNRGIYYLRSSPLLEA</sequence>
<dbReference type="Proteomes" id="UP000275078">
    <property type="component" value="Unassembled WGS sequence"/>
</dbReference>
<gene>
    <name evidence="1" type="ORF">BJ508DRAFT_373046</name>
</gene>
<organism evidence="1 2">
    <name type="scientific">Ascobolus immersus RN42</name>
    <dbReference type="NCBI Taxonomy" id="1160509"/>
    <lineage>
        <taxon>Eukaryota</taxon>
        <taxon>Fungi</taxon>
        <taxon>Dikarya</taxon>
        <taxon>Ascomycota</taxon>
        <taxon>Pezizomycotina</taxon>
        <taxon>Pezizomycetes</taxon>
        <taxon>Pezizales</taxon>
        <taxon>Ascobolaceae</taxon>
        <taxon>Ascobolus</taxon>
    </lineage>
</organism>
<evidence type="ECO:0000313" key="1">
    <source>
        <dbReference type="EMBL" id="RPA86300.1"/>
    </source>
</evidence>
<dbReference type="EMBL" id="ML119650">
    <property type="protein sequence ID" value="RPA86300.1"/>
    <property type="molecule type" value="Genomic_DNA"/>
</dbReference>
<dbReference type="AlphaFoldDB" id="A0A3N4IQ22"/>